<feature type="compositionally biased region" description="Basic and acidic residues" evidence="2">
    <location>
        <begin position="316"/>
        <end position="325"/>
    </location>
</feature>
<protein>
    <recommendedName>
        <fullName evidence="3">BSD domain-containing protein</fullName>
    </recommendedName>
</protein>
<dbReference type="EMBL" id="VVIM01000001">
    <property type="protein sequence ID" value="KAB0803330.1"/>
    <property type="molecule type" value="Genomic_DNA"/>
</dbReference>
<dbReference type="SMART" id="SM00751">
    <property type="entry name" value="BSD"/>
    <property type="match status" value="1"/>
</dbReference>
<dbReference type="Pfam" id="PF03909">
    <property type="entry name" value="BSD"/>
    <property type="match status" value="1"/>
</dbReference>
<sequence length="370" mass="42541">MGESGENGWLSSWISAAKNKSTEVFEFVKKDLEEFGSAVKNEASSVVSSTGTAIEKTLKLNEPESTVGSMKRSFSSFLGQMNTVFNPSPDDSDTEAILITEGSEAVTLTKLQQIIYELQKNDKTFLEEPDPSLDKQYQCWLEIIDNQLDDDRLDKHLVNSTVLNSQYQKLVPDHVSHQQFWKRYLFRKALLEDELARQEAHEKREQKQELHELSQQDLHWDTEDFATDIVLTEEQQTRLLQEYENEKKQKRNSKIIEDEEVIFKKDTNNKSSKKKSSKNKKSETKISQELDSNSDKRNENTLNEELSRNAVNDQISSDRKDDHFNEPSVLKQVSQLKVNKTESSNSIDLETKSSNSSSDGDWEKISDVDK</sequence>
<dbReference type="Gene3D" id="1.10.3970.10">
    <property type="entry name" value="BSD domain"/>
    <property type="match status" value="1"/>
</dbReference>
<organism evidence="4 5">
    <name type="scientific">Photinus pyralis</name>
    <name type="common">Common eastern firefly</name>
    <name type="synonym">Lampyris pyralis</name>
    <dbReference type="NCBI Taxonomy" id="7054"/>
    <lineage>
        <taxon>Eukaryota</taxon>
        <taxon>Metazoa</taxon>
        <taxon>Ecdysozoa</taxon>
        <taxon>Arthropoda</taxon>
        <taxon>Hexapoda</taxon>
        <taxon>Insecta</taxon>
        <taxon>Pterygota</taxon>
        <taxon>Neoptera</taxon>
        <taxon>Endopterygota</taxon>
        <taxon>Coleoptera</taxon>
        <taxon>Polyphaga</taxon>
        <taxon>Elateriformia</taxon>
        <taxon>Elateroidea</taxon>
        <taxon>Lampyridae</taxon>
        <taxon>Lampyrinae</taxon>
        <taxon>Photinus</taxon>
    </lineage>
</organism>
<evidence type="ECO:0000313" key="4">
    <source>
        <dbReference type="EMBL" id="KAB0803330.1"/>
    </source>
</evidence>
<comment type="caution">
    <text evidence="4">The sequence shown here is derived from an EMBL/GenBank/DDBJ whole genome shotgun (WGS) entry which is preliminary data.</text>
</comment>
<feature type="compositionally biased region" description="Basic and acidic residues" evidence="2">
    <location>
        <begin position="280"/>
        <end position="299"/>
    </location>
</feature>
<keyword evidence="1" id="KW-0175">Coiled coil</keyword>
<dbReference type="GO" id="GO:0005737">
    <property type="term" value="C:cytoplasm"/>
    <property type="evidence" value="ECO:0007669"/>
    <property type="project" value="TreeGrafter"/>
</dbReference>
<feature type="compositionally biased region" description="Basic and acidic residues" evidence="2">
    <location>
        <begin position="361"/>
        <end position="370"/>
    </location>
</feature>
<dbReference type="InterPro" id="IPR051494">
    <property type="entry name" value="BSD_domain-containing"/>
</dbReference>
<feature type="domain" description="BSD" evidence="3">
    <location>
        <begin position="140"/>
        <end position="192"/>
    </location>
</feature>
<dbReference type="InterPro" id="IPR035925">
    <property type="entry name" value="BSD_dom_sf"/>
</dbReference>
<keyword evidence="5" id="KW-1185">Reference proteome</keyword>
<evidence type="ECO:0000256" key="2">
    <source>
        <dbReference type="SAM" id="MobiDB-lite"/>
    </source>
</evidence>
<feature type="region of interest" description="Disordered" evidence="2">
    <location>
        <begin position="267"/>
        <end position="370"/>
    </location>
</feature>
<dbReference type="PANTHER" id="PTHR16019">
    <property type="entry name" value="SYNAPSE-ASSOCIATED PROTEIN"/>
    <property type="match status" value="1"/>
</dbReference>
<proteinExistence type="predicted"/>
<feature type="compositionally biased region" description="Polar residues" evidence="2">
    <location>
        <begin position="331"/>
        <end position="359"/>
    </location>
</feature>
<dbReference type="SUPFAM" id="SSF140383">
    <property type="entry name" value="BSD domain-like"/>
    <property type="match status" value="1"/>
</dbReference>
<gene>
    <name evidence="4" type="ORF">PPYR_00300</name>
</gene>
<evidence type="ECO:0000256" key="1">
    <source>
        <dbReference type="SAM" id="Coils"/>
    </source>
</evidence>
<dbReference type="InParanoid" id="A0A5N4B1R4"/>
<dbReference type="PANTHER" id="PTHR16019:SF5">
    <property type="entry name" value="BSD DOMAIN-CONTAINING PROTEIN 1"/>
    <property type="match status" value="1"/>
</dbReference>
<evidence type="ECO:0000259" key="3">
    <source>
        <dbReference type="PROSITE" id="PS50858"/>
    </source>
</evidence>
<dbReference type="OrthoDB" id="73788at2759"/>
<evidence type="ECO:0000313" key="5">
    <source>
        <dbReference type="Proteomes" id="UP000327044"/>
    </source>
</evidence>
<dbReference type="InterPro" id="IPR005607">
    <property type="entry name" value="BSD_dom"/>
</dbReference>
<dbReference type="PROSITE" id="PS50858">
    <property type="entry name" value="BSD"/>
    <property type="match status" value="1"/>
</dbReference>
<name>A0A5N4B1R4_PHOPY</name>
<accession>A0A5N4B1R4</accession>
<feature type="compositionally biased region" description="Polar residues" evidence="2">
    <location>
        <begin position="300"/>
        <end position="315"/>
    </location>
</feature>
<reference evidence="4 5" key="1">
    <citation type="journal article" date="2018" name="Elife">
        <title>Firefly genomes illuminate parallel origins of bioluminescence in beetles.</title>
        <authorList>
            <person name="Fallon T.R."/>
            <person name="Lower S.E."/>
            <person name="Chang C.H."/>
            <person name="Bessho-Uehara M."/>
            <person name="Martin G.J."/>
            <person name="Bewick A.J."/>
            <person name="Behringer M."/>
            <person name="Debat H.J."/>
            <person name="Wong I."/>
            <person name="Day J.C."/>
            <person name="Suvorov A."/>
            <person name="Silva C.J."/>
            <person name="Stanger-Hall K.F."/>
            <person name="Hall D.W."/>
            <person name="Schmitz R.J."/>
            <person name="Nelson D.R."/>
            <person name="Lewis S.M."/>
            <person name="Shigenobu S."/>
            <person name="Bybee S.M."/>
            <person name="Larracuente A.M."/>
            <person name="Oba Y."/>
            <person name="Weng J.K."/>
        </authorList>
    </citation>
    <scope>NUCLEOTIDE SEQUENCE [LARGE SCALE GENOMIC DNA]</scope>
    <source>
        <strain evidence="4">1611_PpyrPB1</strain>
        <tissue evidence="4">Whole body</tissue>
    </source>
</reference>
<dbReference type="AlphaFoldDB" id="A0A5N4B1R4"/>
<feature type="coiled-coil region" evidence="1">
    <location>
        <begin position="188"/>
        <end position="260"/>
    </location>
</feature>
<dbReference type="Proteomes" id="UP000327044">
    <property type="component" value="Unassembled WGS sequence"/>
</dbReference>